<name>A0AAE1YN18_9LAMI</name>
<evidence type="ECO:0000313" key="1">
    <source>
        <dbReference type="EMBL" id="KAK4433240.1"/>
    </source>
</evidence>
<keyword evidence="2" id="KW-1185">Reference proteome</keyword>
<dbReference type="Proteomes" id="UP001293254">
    <property type="component" value="Unassembled WGS sequence"/>
</dbReference>
<proteinExistence type="predicted"/>
<gene>
    <name evidence="1" type="ORF">Salat_1086300</name>
</gene>
<accession>A0AAE1YN18</accession>
<comment type="caution">
    <text evidence="1">The sequence shown here is derived from an EMBL/GenBank/DDBJ whole genome shotgun (WGS) entry which is preliminary data.</text>
</comment>
<evidence type="ECO:0000313" key="2">
    <source>
        <dbReference type="Proteomes" id="UP001293254"/>
    </source>
</evidence>
<organism evidence="1 2">
    <name type="scientific">Sesamum alatum</name>
    <dbReference type="NCBI Taxonomy" id="300844"/>
    <lineage>
        <taxon>Eukaryota</taxon>
        <taxon>Viridiplantae</taxon>
        <taxon>Streptophyta</taxon>
        <taxon>Embryophyta</taxon>
        <taxon>Tracheophyta</taxon>
        <taxon>Spermatophyta</taxon>
        <taxon>Magnoliopsida</taxon>
        <taxon>eudicotyledons</taxon>
        <taxon>Gunneridae</taxon>
        <taxon>Pentapetalae</taxon>
        <taxon>asterids</taxon>
        <taxon>lamiids</taxon>
        <taxon>Lamiales</taxon>
        <taxon>Pedaliaceae</taxon>
        <taxon>Sesamum</taxon>
    </lineage>
</organism>
<reference evidence="1" key="1">
    <citation type="submission" date="2020-06" db="EMBL/GenBank/DDBJ databases">
        <authorList>
            <person name="Li T."/>
            <person name="Hu X."/>
            <person name="Zhang T."/>
            <person name="Song X."/>
            <person name="Zhang H."/>
            <person name="Dai N."/>
            <person name="Sheng W."/>
            <person name="Hou X."/>
            <person name="Wei L."/>
        </authorList>
    </citation>
    <scope>NUCLEOTIDE SEQUENCE</scope>
    <source>
        <strain evidence="1">3651</strain>
        <tissue evidence="1">Leaf</tissue>
    </source>
</reference>
<dbReference type="AlphaFoldDB" id="A0AAE1YN18"/>
<protein>
    <submittedName>
        <fullName evidence="1">Uncharacterized protein</fullName>
    </submittedName>
</protein>
<sequence>MGIALSRPYSKPYQPTCLLDISPTRAIVFYEMKASLRRWPISRRSLAASSLMLTATFTSSAMTSIGVDFTHADGSHIHVADLLGSADGDVPEAVKGCFAFDEMVSYI</sequence>
<reference evidence="1" key="2">
    <citation type="journal article" date="2024" name="Plant">
        <title>Genomic evolution and insights into agronomic trait innovations of Sesamum species.</title>
        <authorList>
            <person name="Miao H."/>
            <person name="Wang L."/>
            <person name="Qu L."/>
            <person name="Liu H."/>
            <person name="Sun Y."/>
            <person name="Le M."/>
            <person name="Wang Q."/>
            <person name="Wei S."/>
            <person name="Zheng Y."/>
            <person name="Lin W."/>
            <person name="Duan Y."/>
            <person name="Cao H."/>
            <person name="Xiong S."/>
            <person name="Wang X."/>
            <person name="Wei L."/>
            <person name="Li C."/>
            <person name="Ma Q."/>
            <person name="Ju M."/>
            <person name="Zhao R."/>
            <person name="Li G."/>
            <person name="Mu C."/>
            <person name="Tian Q."/>
            <person name="Mei H."/>
            <person name="Zhang T."/>
            <person name="Gao T."/>
            <person name="Zhang H."/>
        </authorList>
    </citation>
    <scope>NUCLEOTIDE SEQUENCE</scope>
    <source>
        <strain evidence="1">3651</strain>
    </source>
</reference>
<dbReference type="EMBL" id="JACGWO010000003">
    <property type="protein sequence ID" value="KAK4433240.1"/>
    <property type="molecule type" value="Genomic_DNA"/>
</dbReference>